<feature type="transmembrane region" description="Helical" evidence="7">
    <location>
        <begin position="186"/>
        <end position="203"/>
    </location>
</feature>
<keyword evidence="4" id="KW-0378">Hydrolase</keyword>
<dbReference type="InterPro" id="IPR022764">
    <property type="entry name" value="Peptidase_S54_rhomboid_dom"/>
</dbReference>
<evidence type="ECO:0000256" key="6">
    <source>
        <dbReference type="ARBA" id="ARBA00023136"/>
    </source>
</evidence>
<keyword evidence="6 7" id="KW-0472">Membrane</keyword>
<dbReference type="InterPro" id="IPR038244">
    <property type="entry name" value="NRho_sf"/>
</dbReference>
<dbReference type="AlphaFoldDB" id="A0A4R7JN11"/>
<dbReference type="InterPro" id="IPR035952">
    <property type="entry name" value="Rhomboid-like_sf"/>
</dbReference>
<dbReference type="InterPro" id="IPR050925">
    <property type="entry name" value="Rhomboid_protease_S54"/>
</dbReference>
<comment type="subcellular location">
    <subcellularLocation>
        <location evidence="1">Membrane</location>
        <topology evidence="1">Multi-pass membrane protein</topology>
    </subcellularLocation>
</comment>
<feature type="transmembrane region" description="Helical" evidence="7">
    <location>
        <begin position="209"/>
        <end position="226"/>
    </location>
</feature>
<dbReference type="RefSeq" id="WP_133736789.1">
    <property type="nucleotide sequence ID" value="NZ_SOAX01000006.1"/>
</dbReference>
<dbReference type="PANTHER" id="PTHR43731">
    <property type="entry name" value="RHOMBOID PROTEASE"/>
    <property type="match status" value="1"/>
</dbReference>
<feature type="transmembrane region" description="Helical" evidence="7">
    <location>
        <begin position="238"/>
        <end position="259"/>
    </location>
</feature>
<comment type="similarity">
    <text evidence="2">Belongs to the peptidase S54 family.</text>
</comment>
<dbReference type="EMBL" id="SOAX01000006">
    <property type="protein sequence ID" value="TDT38577.1"/>
    <property type="molecule type" value="Genomic_DNA"/>
</dbReference>
<evidence type="ECO:0000256" key="1">
    <source>
        <dbReference type="ARBA" id="ARBA00004141"/>
    </source>
</evidence>
<name>A0A4R7JN11_9GAMM</name>
<evidence type="ECO:0000256" key="3">
    <source>
        <dbReference type="ARBA" id="ARBA00022692"/>
    </source>
</evidence>
<keyword evidence="10" id="KW-1185">Reference proteome</keyword>
<gene>
    <name evidence="9" type="ORF">DES49_2554</name>
</gene>
<feature type="domain" description="Peptidase S54 rhomboid" evidence="8">
    <location>
        <begin position="145"/>
        <end position="283"/>
    </location>
</feature>
<dbReference type="Gene3D" id="3.30.70.2080">
    <property type="match status" value="1"/>
</dbReference>
<keyword evidence="3 7" id="KW-0812">Transmembrane</keyword>
<accession>A0A4R7JN11</accession>
<sequence length="291" mass="32169">MIRIASIPQTIDLGPFSQWLDSQQVIHEIVSGDGHQELYVEGEHLREPVTVALERYMDDPRFRTDAPTGGRQHVHRSIPRHWQAGPKDAVITFSLIVVAGIVAWVTAFGAREPLMVMLTAVNPLEWPVATMTQRVDALVGTLASGQVWRLLTPDLLHFSVMHLVFNAVMLWFLGSQIEALDGRRHIIGLILLTSLGANVPQYLISGPLFGGLSGVVYGVLGYVWLVNQWRPRFQFPPALMTVAVVWLLIGFTPLTQALIGANMANAAHLGGLVSGVLYGFIVSVFRLQRRN</sequence>
<dbReference type="Proteomes" id="UP000295830">
    <property type="component" value="Unassembled WGS sequence"/>
</dbReference>
<dbReference type="GO" id="GO:0016020">
    <property type="term" value="C:membrane"/>
    <property type="evidence" value="ECO:0007669"/>
    <property type="project" value="UniProtKB-SubCell"/>
</dbReference>
<evidence type="ECO:0000313" key="9">
    <source>
        <dbReference type="EMBL" id="TDT38577.1"/>
    </source>
</evidence>
<organism evidence="9 10">
    <name type="scientific">Halospina denitrificans</name>
    <dbReference type="NCBI Taxonomy" id="332522"/>
    <lineage>
        <taxon>Bacteria</taxon>
        <taxon>Pseudomonadati</taxon>
        <taxon>Pseudomonadota</taxon>
        <taxon>Gammaproteobacteria</taxon>
        <taxon>Halospina</taxon>
    </lineage>
</organism>
<keyword evidence="5 7" id="KW-1133">Transmembrane helix</keyword>
<dbReference type="PANTHER" id="PTHR43731:SF14">
    <property type="entry name" value="PRESENILIN-ASSOCIATED RHOMBOID-LIKE PROTEIN, MITOCHONDRIAL"/>
    <property type="match status" value="1"/>
</dbReference>
<reference evidence="9 10" key="1">
    <citation type="submission" date="2019-03" db="EMBL/GenBank/DDBJ databases">
        <title>Genomic Encyclopedia of Type Strains, Phase IV (KMG-IV): sequencing the most valuable type-strain genomes for metagenomic binning, comparative biology and taxonomic classification.</title>
        <authorList>
            <person name="Goeker M."/>
        </authorList>
    </citation>
    <scope>NUCLEOTIDE SEQUENCE [LARGE SCALE GENOMIC DNA]</scope>
    <source>
        <strain evidence="9 10">DSM 15505</strain>
    </source>
</reference>
<dbReference type="Pfam" id="PF01694">
    <property type="entry name" value="Rhomboid"/>
    <property type="match status" value="1"/>
</dbReference>
<proteinExistence type="inferred from homology"/>
<protein>
    <submittedName>
        <fullName evidence="9">GlpG protein</fullName>
    </submittedName>
</protein>
<evidence type="ECO:0000313" key="10">
    <source>
        <dbReference type="Proteomes" id="UP000295830"/>
    </source>
</evidence>
<evidence type="ECO:0000256" key="4">
    <source>
        <dbReference type="ARBA" id="ARBA00022801"/>
    </source>
</evidence>
<dbReference type="GO" id="GO:0004252">
    <property type="term" value="F:serine-type endopeptidase activity"/>
    <property type="evidence" value="ECO:0007669"/>
    <property type="project" value="InterPro"/>
</dbReference>
<feature type="transmembrane region" description="Helical" evidence="7">
    <location>
        <begin position="265"/>
        <end position="285"/>
    </location>
</feature>
<dbReference type="Gene3D" id="1.20.1540.10">
    <property type="entry name" value="Rhomboid-like"/>
    <property type="match status" value="1"/>
</dbReference>
<feature type="transmembrane region" description="Helical" evidence="7">
    <location>
        <begin position="89"/>
        <end position="110"/>
    </location>
</feature>
<dbReference type="OrthoDB" id="9778341at2"/>
<evidence type="ECO:0000259" key="8">
    <source>
        <dbReference type="Pfam" id="PF01694"/>
    </source>
</evidence>
<evidence type="ECO:0000256" key="5">
    <source>
        <dbReference type="ARBA" id="ARBA00022989"/>
    </source>
</evidence>
<evidence type="ECO:0000256" key="7">
    <source>
        <dbReference type="SAM" id="Phobius"/>
    </source>
</evidence>
<dbReference type="SUPFAM" id="SSF144091">
    <property type="entry name" value="Rhomboid-like"/>
    <property type="match status" value="1"/>
</dbReference>
<evidence type="ECO:0000256" key="2">
    <source>
        <dbReference type="ARBA" id="ARBA00009045"/>
    </source>
</evidence>
<feature type="transmembrane region" description="Helical" evidence="7">
    <location>
        <begin position="155"/>
        <end position="174"/>
    </location>
</feature>
<comment type="caution">
    <text evidence="9">The sequence shown here is derived from an EMBL/GenBank/DDBJ whole genome shotgun (WGS) entry which is preliminary data.</text>
</comment>